<sequence>MKHITVVGAVIIKNSQIFACKRGPNMSLAGLWEFPGGKVEVGESAPEALKREIEEELGCTIQVGEFVTTTDHQYDFGIVSLTTYLCEIIQGAPTLTEHSEERWLDPNDLHTVEWAPADVPAVELLVSKFS</sequence>
<dbReference type="InterPro" id="IPR000086">
    <property type="entry name" value="NUDIX_hydrolase_dom"/>
</dbReference>
<evidence type="ECO:0000256" key="2">
    <source>
        <dbReference type="ARBA" id="ARBA00005582"/>
    </source>
</evidence>
<accession>A0ABW5XFH2</accession>
<comment type="catalytic activity">
    <reaction evidence="10">
        <text>8-oxo-dGTP + H2O = 8-oxo-dGMP + diphosphate + H(+)</text>
        <dbReference type="Rhea" id="RHEA:31575"/>
        <dbReference type="ChEBI" id="CHEBI:15377"/>
        <dbReference type="ChEBI" id="CHEBI:15378"/>
        <dbReference type="ChEBI" id="CHEBI:33019"/>
        <dbReference type="ChEBI" id="CHEBI:63224"/>
        <dbReference type="ChEBI" id="CHEBI:77896"/>
        <dbReference type="EC" id="3.6.1.55"/>
    </reaction>
</comment>
<organism evidence="14 15">
    <name type="scientific">Populibacterium corticicola</name>
    <dbReference type="NCBI Taxonomy" id="1812826"/>
    <lineage>
        <taxon>Bacteria</taxon>
        <taxon>Bacillati</taxon>
        <taxon>Actinomycetota</taxon>
        <taxon>Actinomycetes</taxon>
        <taxon>Micrococcales</taxon>
        <taxon>Jonesiaceae</taxon>
        <taxon>Populibacterium</taxon>
    </lineage>
</organism>
<keyword evidence="8" id="KW-0460">Magnesium</keyword>
<evidence type="ECO:0000256" key="10">
    <source>
        <dbReference type="ARBA" id="ARBA00035861"/>
    </source>
</evidence>
<dbReference type="InterPro" id="IPR015797">
    <property type="entry name" value="NUDIX_hydrolase-like_dom_sf"/>
</dbReference>
<keyword evidence="15" id="KW-1185">Reference proteome</keyword>
<evidence type="ECO:0000256" key="7">
    <source>
        <dbReference type="ARBA" id="ARBA00022801"/>
    </source>
</evidence>
<reference evidence="15" key="1">
    <citation type="journal article" date="2019" name="Int. J. Syst. Evol. Microbiol.">
        <title>The Global Catalogue of Microorganisms (GCM) 10K type strain sequencing project: providing services to taxonomists for standard genome sequencing and annotation.</title>
        <authorList>
            <consortium name="The Broad Institute Genomics Platform"/>
            <consortium name="The Broad Institute Genome Sequencing Center for Infectious Disease"/>
            <person name="Wu L."/>
            <person name="Ma J."/>
        </authorList>
    </citation>
    <scope>NUCLEOTIDE SEQUENCE [LARGE SCALE GENOMIC DNA]</scope>
    <source>
        <strain evidence="15">KCTC 33576</strain>
    </source>
</reference>
<dbReference type="PROSITE" id="PS51462">
    <property type="entry name" value="NUDIX"/>
    <property type="match status" value="1"/>
</dbReference>
<dbReference type="InterPro" id="IPR047127">
    <property type="entry name" value="MutT-like"/>
</dbReference>
<dbReference type="InterPro" id="IPR020084">
    <property type="entry name" value="NUDIX_hydrolase_CS"/>
</dbReference>
<evidence type="ECO:0000256" key="4">
    <source>
        <dbReference type="ARBA" id="ARBA00022705"/>
    </source>
</evidence>
<dbReference type="Pfam" id="PF00293">
    <property type="entry name" value="NUDIX"/>
    <property type="match status" value="1"/>
</dbReference>
<proteinExistence type="inferred from homology"/>
<keyword evidence="7 12" id="KW-0378">Hydrolase</keyword>
<gene>
    <name evidence="14" type="ORF">ACFSYH_11045</name>
</gene>
<dbReference type="PANTHER" id="PTHR47707">
    <property type="entry name" value="8-OXO-DGTP DIPHOSPHATASE"/>
    <property type="match status" value="1"/>
</dbReference>
<keyword evidence="6" id="KW-0227">DNA damage</keyword>
<keyword evidence="5" id="KW-0479">Metal-binding</keyword>
<evidence type="ECO:0000256" key="11">
    <source>
        <dbReference type="ARBA" id="ARBA00038905"/>
    </source>
</evidence>
<evidence type="ECO:0000256" key="1">
    <source>
        <dbReference type="ARBA" id="ARBA00001946"/>
    </source>
</evidence>
<evidence type="ECO:0000313" key="14">
    <source>
        <dbReference type="EMBL" id="MFD2841096.1"/>
    </source>
</evidence>
<dbReference type="Gene3D" id="3.90.79.10">
    <property type="entry name" value="Nucleoside Triphosphate Pyrophosphohydrolase"/>
    <property type="match status" value="1"/>
</dbReference>
<dbReference type="SUPFAM" id="SSF55811">
    <property type="entry name" value="Nudix"/>
    <property type="match status" value="1"/>
</dbReference>
<dbReference type="EMBL" id="JBHUOP010000004">
    <property type="protein sequence ID" value="MFD2841096.1"/>
    <property type="molecule type" value="Genomic_DNA"/>
</dbReference>
<protein>
    <recommendedName>
        <fullName evidence="11">8-oxo-dGTP diphosphatase</fullName>
        <ecNumber evidence="11">3.6.1.55</ecNumber>
    </recommendedName>
</protein>
<comment type="caution">
    <text evidence="14">The sequence shown here is derived from an EMBL/GenBank/DDBJ whole genome shotgun (WGS) entry which is preliminary data.</text>
</comment>
<evidence type="ECO:0000256" key="6">
    <source>
        <dbReference type="ARBA" id="ARBA00022763"/>
    </source>
</evidence>
<evidence type="ECO:0000256" key="12">
    <source>
        <dbReference type="RuleBase" id="RU003476"/>
    </source>
</evidence>
<keyword evidence="3" id="KW-0515">Mutator protein</keyword>
<dbReference type="GO" id="GO:0016787">
    <property type="term" value="F:hydrolase activity"/>
    <property type="evidence" value="ECO:0007669"/>
    <property type="project" value="UniProtKB-KW"/>
</dbReference>
<dbReference type="EC" id="3.6.1.55" evidence="11"/>
<dbReference type="InterPro" id="IPR020476">
    <property type="entry name" value="Nudix_hydrolase"/>
</dbReference>
<dbReference type="RefSeq" id="WP_377467015.1">
    <property type="nucleotide sequence ID" value="NZ_JBHUOP010000004.1"/>
</dbReference>
<evidence type="ECO:0000313" key="15">
    <source>
        <dbReference type="Proteomes" id="UP001597391"/>
    </source>
</evidence>
<dbReference type="PROSITE" id="PS00893">
    <property type="entry name" value="NUDIX_BOX"/>
    <property type="match status" value="1"/>
</dbReference>
<dbReference type="PRINTS" id="PR00502">
    <property type="entry name" value="NUDIXFAMILY"/>
</dbReference>
<evidence type="ECO:0000259" key="13">
    <source>
        <dbReference type="PROSITE" id="PS51462"/>
    </source>
</evidence>
<feature type="domain" description="Nudix hydrolase" evidence="13">
    <location>
        <begin position="1"/>
        <end position="126"/>
    </location>
</feature>
<evidence type="ECO:0000256" key="9">
    <source>
        <dbReference type="ARBA" id="ARBA00023204"/>
    </source>
</evidence>
<evidence type="ECO:0000256" key="5">
    <source>
        <dbReference type="ARBA" id="ARBA00022723"/>
    </source>
</evidence>
<comment type="similarity">
    <text evidence="2 12">Belongs to the Nudix hydrolase family.</text>
</comment>
<dbReference type="Proteomes" id="UP001597391">
    <property type="component" value="Unassembled WGS sequence"/>
</dbReference>
<dbReference type="CDD" id="cd03425">
    <property type="entry name" value="NUDIX_MutT_NudA_like"/>
    <property type="match status" value="1"/>
</dbReference>
<dbReference type="PANTHER" id="PTHR47707:SF1">
    <property type="entry name" value="NUDIX HYDROLASE FAMILY PROTEIN"/>
    <property type="match status" value="1"/>
</dbReference>
<evidence type="ECO:0000256" key="8">
    <source>
        <dbReference type="ARBA" id="ARBA00022842"/>
    </source>
</evidence>
<name>A0ABW5XFH2_9MICO</name>
<evidence type="ECO:0000256" key="3">
    <source>
        <dbReference type="ARBA" id="ARBA00022457"/>
    </source>
</evidence>
<keyword evidence="9" id="KW-0234">DNA repair</keyword>
<comment type="cofactor">
    <cofactor evidence="1">
        <name>Mg(2+)</name>
        <dbReference type="ChEBI" id="CHEBI:18420"/>
    </cofactor>
</comment>
<keyword evidence="4" id="KW-0235">DNA replication</keyword>